<dbReference type="Proteomes" id="UP001218218">
    <property type="component" value="Unassembled WGS sequence"/>
</dbReference>
<proteinExistence type="predicted"/>
<dbReference type="EMBL" id="JARIHO010000068">
    <property type="protein sequence ID" value="KAJ7314214.1"/>
    <property type="molecule type" value="Genomic_DNA"/>
</dbReference>
<gene>
    <name evidence="1" type="ORF">DFH08DRAFT_895767</name>
</gene>
<comment type="caution">
    <text evidence="1">The sequence shown here is derived from an EMBL/GenBank/DDBJ whole genome shotgun (WGS) entry which is preliminary data.</text>
</comment>
<evidence type="ECO:0008006" key="3">
    <source>
        <dbReference type="Google" id="ProtNLM"/>
    </source>
</evidence>
<sequence>MSLPPLTLPPELWDGVLDHLHNDFASLRSTALVCHTWVPTSRFHLFAAITLSDKCPARAASLNSLLANPHATIPPAVQVLVLHGAHTLVQLRGIQVPSPAITDFTTLLSLAPRLIHFRYLREVSLSDVPRAFLSAVPTVERVTLTGTCIGVGLLWVVRDLPRLTHLTLENVSALPCRRGRSAQIQSSVHTVIIRSSSFLCASLIVLGWLGCAAPNVAVLSVDMFYARELQYLAEYLSVISSTLRELELSISGADIDVLALPEFLAPCTTLEILRLKFSAPAHVRHFFALGAGRNGPWPPVMRLLIVIRKAERVERESLVEFFQDWTINVQVVCS</sequence>
<accession>A0AAD6Z9X0</accession>
<dbReference type="InterPro" id="IPR032675">
    <property type="entry name" value="LRR_dom_sf"/>
</dbReference>
<keyword evidence="2" id="KW-1185">Reference proteome</keyword>
<reference evidence="1" key="1">
    <citation type="submission" date="2023-03" db="EMBL/GenBank/DDBJ databases">
        <title>Massive genome expansion in bonnet fungi (Mycena s.s.) driven by repeated elements and novel gene families across ecological guilds.</title>
        <authorList>
            <consortium name="Lawrence Berkeley National Laboratory"/>
            <person name="Harder C.B."/>
            <person name="Miyauchi S."/>
            <person name="Viragh M."/>
            <person name="Kuo A."/>
            <person name="Thoen E."/>
            <person name="Andreopoulos B."/>
            <person name="Lu D."/>
            <person name="Skrede I."/>
            <person name="Drula E."/>
            <person name="Henrissat B."/>
            <person name="Morin E."/>
            <person name="Kohler A."/>
            <person name="Barry K."/>
            <person name="LaButti K."/>
            <person name="Morin E."/>
            <person name="Salamov A."/>
            <person name="Lipzen A."/>
            <person name="Mereny Z."/>
            <person name="Hegedus B."/>
            <person name="Baldrian P."/>
            <person name="Stursova M."/>
            <person name="Weitz H."/>
            <person name="Taylor A."/>
            <person name="Grigoriev I.V."/>
            <person name="Nagy L.G."/>
            <person name="Martin F."/>
            <person name="Kauserud H."/>
        </authorList>
    </citation>
    <scope>NUCLEOTIDE SEQUENCE</scope>
    <source>
        <strain evidence="1">CBHHK002</strain>
    </source>
</reference>
<dbReference type="AlphaFoldDB" id="A0AAD6Z9X0"/>
<organism evidence="1 2">
    <name type="scientific">Mycena albidolilacea</name>
    <dbReference type="NCBI Taxonomy" id="1033008"/>
    <lineage>
        <taxon>Eukaryota</taxon>
        <taxon>Fungi</taxon>
        <taxon>Dikarya</taxon>
        <taxon>Basidiomycota</taxon>
        <taxon>Agaricomycotina</taxon>
        <taxon>Agaricomycetes</taxon>
        <taxon>Agaricomycetidae</taxon>
        <taxon>Agaricales</taxon>
        <taxon>Marasmiineae</taxon>
        <taxon>Mycenaceae</taxon>
        <taxon>Mycena</taxon>
    </lineage>
</organism>
<name>A0AAD6Z9X0_9AGAR</name>
<protein>
    <recommendedName>
        <fullName evidence="3">F-box domain-containing protein</fullName>
    </recommendedName>
</protein>
<evidence type="ECO:0000313" key="2">
    <source>
        <dbReference type="Proteomes" id="UP001218218"/>
    </source>
</evidence>
<dbReference type="Gene3D" id="3.80.10.10">
    <property type="entry name" value="Ribonuclease Inhibitor"/>
    <property type="match status" value="1"/>
</dbReference>
<dbReference type="SUPFAM" id="SSF52047">
    <property type="entry name" value="RNI-like"/>
    <property type="match status" value="1"/>
</dbReference>
<evidence type="ECO:0000313" key="1">
    <source>
        <dbReference type="EMBL" id="KAJ7314214.1"/>
    </source>
</evidence>